<dbReference type="PROSITE" id="PS50234">
    <property type="entry name" value="VWFA"/>
    <property type="match status" value="1"/>
</dbReference>
<keyword evidence="6 9" id="KW-1133">Transmembrane helix</keyword>
<dbReference type="InterPro" id="IPR056953">
    <property type="entry name" value="CUT_N"/>
</dbReference>
<evidence type="ECO:0000313" key="13">
    <source>
        <dbReference type="EMBL" id="CAD5215850.1"/>
    </source>
</evidence>
<dbReference type="InterPro" id="IPR057475">
    <property type="entry name" value="CUT_C"/>
</dbReference>
<name>A0A811KJB3_9BILA</name>
<keyword evidence="14" id="KW-1185">Reference proteome</keyword>
<feature type="chain" id="PRO_5036408344" description="ZP domain-containing protein" evidence="10">
    <location>
        <begin position="20"/>
        <end position="1123"/>
    </location>
</feature>
<feature type="compositionally biased region" description="Basic and acidic residues" evidence="8">
    <location>
        <begin position="325"/>
        <end position="338"/>
    </location>
</feature>
<comment type="subcellular location">
    <subcellularLocation>
        <location evidence="1">Cell membrane</location>
        <topology evidence="1">Single-pass type I membrane protein</topology>
    </subcellularLocation>
</comment>
<evidence type="ECO:0000256" key="5">
    <source>
        <dbReference type="ARBA" id="ARBA00022729"/>
    </source>
</evidence>
<feature type="region of interest" description="Disordered" evidence="8">
    <location>
        <begin position="720"/>
        <end position="768"/>
    </location>
</feature>
<dbReference type="Pfam" id="PF25057">
    <property type="entry name" value="CUT_N"/>
    <property type="match status" value="1"/>
</dbReference>
<dbReference type="GO" id="GO:0005886">
    <property type="term" value="C:plasma membrane"/>
    <property type="evidence" value="ECO:0007669"/>
    <property type="project" value="UniProtKB-SubCell"/>
</dbReference>
<evidence type="ECO:0000256" key="8">
    <source>
        <dbReference type="SAM" id="MobiDB-lite"/>
    </source>
</evidence>
<feature type="compositionally biased region" description="Polar residues" evidence="8">
    <location>
        <begin position="720"/>
        <end position="734"/>
    </location>
</feature>
<dbReference type="PANTHER" id="PTHR22907:SF40">
    <property type="entry name" value="TRANSMEMBRANE PROTEIN-RELATED"/>
    <property type="match status" value="1"/>
</dbReference>
<dbReference type="Proteomes" id="UP000783686">
    <property type="component" value="Unassembled WGS sequence"/>
</dbReference>
<gene>
    <name evidence="13" type="ORF">BOKJ2_LOCUS6299</name>
</gene>
<dbReference type="SMART" id="SM00327">
    <property type="entry name" value="VWA"/>
    <property type="match status" value="1"/>
</dbReference>
<dbReference type="PROSITE" id="PS51034">
    <property type="entry name" value="ZP_2"/>
    <property type="match status" value="1"/>
</dbReference>
<protein>
    <recommendedName>
        <fullName evidence="15">ZP domain-containing protein</fullName>
    </recommendedName>
</protein>
<evidence type="ECO:0000256" key="2">
    <source>
        <dbReference type="ARBA" id="ARBA00022460"/>
    </source>
</evidence>
<dbReference type="PRINTS" id="PR00453">
    <property type="entry name" value="VWFADOMAIN"/>
</dbReference>
<keyword evidence="2" id="KW-0193">Cuticle</keyword>
<dbReference type="Proteomes" id="UP000614601">
    <property type="component" value="Unassembled WGS sequence"/>
</dbReference>
<evidence type="ECO:0000256" key="4">
    <source>
        <dbReference type="ARBA" id="ARBA00022692"/>
    </source>
</evidence>
<evidence type="ECO:0000256" key="6">
    <source>
        <dbReference type="ARBA" id="ARBA00022989"/>
    </source>
</evidence>
<feature type="domain" description="ZP" evidence="12">
    <location>
        <begin position="773"/>
        <end position="1025"/>
    </location>
</feature>
<accession>A0A811KJB3</accession>
<dbReference type="InterPro" id="IPR001507">
    <property type="entry name" value="ZP_dom"/>
</dbReference>
<evidence type="ECO:0000259" key="12">
    <source>
        <dbReference type="PROSITE" id="PS51034"/>
    </source>
</evidence>
<dbReference type="InterPro" id="IPR036465">
    <property type="entry name" value="vWFA_dom_sf"/>
</dbReference>
<dbReference type="SUPFAM" id="SSF53300">
    <property type="entry name" value="vWA-like"/>
    <property type="match status" value="1"/>
</dbReference>
<keyword evidence="5 10" id="KW-0732">Signal</keyword>
<evidence type="ECO:0008006" key="15">
    <source>
        <dbReference type="Google" id="ProtNLM"/>
    </source>
</evidence>
<feature type="domain" description="VWFA" evidence="11">
    <location>
        <begin position="524"/>
        <end position="699"/>
    </location>
</feature>
<evidence type="ECO:0000256" key="7">
    <source>
        <dbReference type="ARBA" id="ARBA00023136"/>
    </source>
</evidence>
<feature type="compositionally biased region" description="Polar residues" evidence="8">
    <location>
        <begin position="391"/>
        <end position="416"/>
    </location>
</feature>
<feature type="compositionally biased region" description="Low complexity" evidence="8">
    <location>
        <begin position="426"/>
        <end position="442"/>
    </location>
</feature>
<feature type="signal peptide" evidence="10">
    <location>
        <begin position="1"/>
        <end position="19"/>
    </location>
</feature>
<evidence type="ECO:0000313" key="14">
    <source>
        <dbReference type="Proteomes" id="UP000614601"/>
    </source>
</evidence>
<dbReference type="EMBL" id="CAJFDH010000003">
    <property type="protein sequence ID" value="CAD5215850.1"/>
    <property type="molecule type" value="Genomic_DNA"/>
</dbReference>
<dbReference type="CDD" id="cd01450">
    <property type="entry name" value="vWFA_subfamily_ECM"/>
    <property type="match status" value="1"/>
</dbReference>
<organism evidence="13 14">
    <name type="scientific">Bursaphelenchus okinawaensis</name>
    <dbReference type="NCBI Taxonomy" id="465554"/>
    <lineage>
        <taxon>Eukaryota</taxon>
        <taxon>Metazoa</taxon>
        <taxon>Ecdysozoa</taxon>
        <taxon>Nematoda</taxon>
        <taxon>Chromadorea</taxon>
        <taxon>Rhabditida</taxon>
        <taxon>Tylenchina</taxon>
        <taxon>Tylenchomorpha</taxon>
        <taxon>Aphelenchoidea</taxon>
        <taxon>Aphelenchoididae</taxon>
        <taxon>Bursaphelenchus</taxon>
    </lineage>
</organism>
<keyword evidence="4 9" id="KW-0812">Transmembrane</keyword>
<dbReference type="Pfam" id="PF00092">
    <property type="entry name" value="VWA"/>
    <property type="match status" value="1"/>
</dbReference>
<feature type="compositionally biased region" description="Polar residues" evidence="8">
    <location>
        <begin position="352"/>
        <end position="363"/>
    </location>
</feature>
<dbReference type="PANTHER" id="PTHR22907">
    <property type="entry name" value="GH04558P"/>
    <property type="match status" value="1"/>
</dbReference>
<evidence type="ECO:0000256" key="10">
    <source>
        <dbReference type="SAM" id="SignalP"/>
    </source>
</evidence>
<dbReference type="SMART" id="SM00241">
    <property type="entry name" value="ZP"/>
    <property type="match status" value="1"/>
</dbReference>
<dbReference type="EMBL" id="CAJFCW020000003">
    <property type="protein sequence ID" value="CAG9104896.1"/>
    <property type="molecule type" value="Genomic_DNA"/>
</dbReference>
<evidence type="ECO:0000256" key="3">
    <source>
        <dbReference type="ARBA" id="ARBA00022475"/>
    </source>
</evidence>
<dbReference type="OrthoDB" id="10256829at2759"/>
<evidence type="ECO:0000259" key="11">
    <source>
        <dbReference type="PROSITE" id="PS50234"/>
    </source>
</evidence>
<dbReference type="Pfam" id="PF25301">
    <property type="entry name" value="CUT_C"/>
    <property type="match status" value="1"/>
</dbReference>
<keyword evidence="7 9" id="KW-0472">Membrane</keyword>
<evidence type="ECO:0000256" key="1">
    <source>
        <dbReference type="ARBA" id="ARBA00004251"/>
    </source>
</evidence>
<reference evidence="13" key="1">
    <citation type="submission" date="2020-09" db="EMBL/GenBank/DDBJ databases">
        <authorList>
            <person name="Kikuchi T."/>
        </authorList>
    </citation>
    <scope>NUCLEOTIDE SEQUENCE</scope>
    <source>
        <strain evidence="13">SH1</strain>
    </source>
</reference>
<dbReference type="GO" id="GO:0042302">
    <property type="term" value="F:structural constituent of cuticle"/>
    <property type="evidence" value="ECO:0007669"/>
    <property type="project" value="UniProtKB-KW"/>
</dbReference>
<proteinExistence type="predicted"/>
<dbReference type="InterPro" id="IPR002035">
    <property type="entry name" value="VWF_A"/>
</dbReference>
<dbReference type="Gene3D" id="3.40.50.410">
    <property type="entry name" value="von Willebrand factor, type A domain"/>
    <property type="match status" value="1"/>
</dbReference>
<feature type="region of interest" description="Disordered" evidence="8">
    <location>
        <begin position="249"/>
        <end position="474"/>
    </location>
</feature>
<comment type="caution">
    <text evidence="13">The sequence shown here is derived from an EMBL/GenBank/DDBJ whole genome shotgun (WGS) entry which is preliminary data.</text>
</comment>
<sequence>MVSPHTVLLYVGLLQTCLAFYTYAPHQRQQVYQNTPVPLGYQPPPNPPVIDDYGNTNQWNTRNNQGQWNNQQNWNGNQHFNNQGNVLQRVHKPEPVIIKTLIQVFANEHDPNSLYSEARLVTQVDGEDRVQLSRDLETQKGVFIGTDGPKQASNPGNFAHVKAYAATNGSHITDKDLERELDRELETAIPIILDELERIAKNNNVTTPRPPDDINSEDLERLIGDALSTINDPEERKHEQLELEKIKHLTSTPATTTSTATPQTTQTTTTPSTTTTTPTTTTTTTTTTPTTTTEAEETEVPVEEGTLPPLIIFERTTAIPEAEESERKETEDAKEEPRTLPPGVSVDVQDLQPVTSAKDSQQIPESESSSPETLTEGPLPVPDDNHLPNEVVTTPSITTESSKAEETQNNDANTDFNPEPEKETEAPTTTEATTTTPSTTTAQEEHLVPESALNGDEAKEHPRTWKPRPSTATTGIPTQAIVISTILTTPSAIETTTDNVIATIPEANDECPVPNDNTESLKGDVLFLLDGSKTVSTGQFGNGLKLIADTARQFKNIGQNGVQISLIQYNEEPFLEFSFRKHNCITDLLEEIQDTKYMNGDSDLGRAVEKIMKYAFTKTRGDRSDAPNVLVLITDDLDQEKIKFPVELAHQDETTMLVVATIEGDPKDFRGLAETSDLATFDLKNSLATPLAKRLAKKIEAVLRGDHHVANDDFQVLTTTAPKYGDDTTSNEDSTGGGTGSVNGAQQSDDTENATERPHHLPSTYSSDNVQIQCRGDGVTAVFKLPEYFSGFIGAKGYETVSGCYIEIPQTHEGSNVMREVTYSIKTGECGHTSISSNVPRGRNNSVVINIYHHKELVTDQDQSYIVQCFIPRRHVEHTLETKLDVDGLMAVSKTIALDAVPPTCEYTLRRDSPNGPILQSASIGQIIYHRWECKASDVSSAYGIYVHDCKASNGTDRSYEIIDNQGCAADSSLLGEVEYAEDQILAHVRAHVFTFINVESLLFSCKVSLCLRDGDGCEGYSPPVCRKTNPSEILLTRRTRQLEPALEVSLTRQVQTNQLDIMDIRHPHRTYHLSLGLYVLVFLVAIITILFVAAVLWCRTERQATVTHSQIKVFSVFETSKP</sequence>
<feature type="compositionally biased region" description="Low complexity" evidence="8">
    <location>
        <begin position="364"/>
        <end position="376"/>
    </location>
</feature>
<dbReference type="AlphaFoldDB" id="A0A811KJB3"/>
<evidence type="ECO:0000256" key="9">
    <source>
        <dbReference type="SAM" id="Phobius"/>
    </source>
</evidence>
<keyword evidence="3" id="KW-1003">Cell membrane</keyword>
<dbReference type="InterPro" id="IPR051962">
    <property type="entry name" value="Cuticlin"/>
</dbReference>
<feature type="transmembrane region" description="Helical" evidence="9">
    <location>
        <begin position="1076"/>
        <end position="1099"/>
    </location>
</feature>
<feature type="compositionally biased region" description="Low complexity" evidence="8">
    <location>
        <begin position="250"/>
        <end position="293"/>
    </location>
</feature>